<organism evidence="3">
    <name type="scientific">Eutreptiella gymnastica</name>
    <dbReference type="NCBI Taxonomy" id="73025"/>
    <lineage>
        <taxon>Eukaryota</taxon>
        <taxon>Discoba</taxon>
        <taxon>Euglenozoa</taxon>
        <taxon>Euglenida</taxon>
        <taxon>Spirocuta</taxon>
        <taxon>Euglenophyceae</taxon>
        <taxon>Eutreptiales</taxon>
        <taxon>Eutreptiaceae</taxon>
        <taxon>Eutreptiella</taxon>
    </lineage>
</organism>
<evidence type="ECO:0000313" key="3">
    <source>
        <dbReference type="EMBL" id="CAE0820335.1"/>
    </source>
</evidence>
<reference evidence="3" key="1">
    <citation type="submission" date="2021-01" db="EMBL/GenBank/DDBJ databases">
        <authorList>
            <person name="Corre E."/>
            <person name="Pelletier E."/>
            <person name="Niang G."/>
            <person name="Scheremetjew M."/>
            <person name="Finn R."/>
            <person name="Kale V."/>
            <person name="Holt S."/>
            <person name="Cochrane G."/>
            <person name="Meng A."/>
            <person name="Brown T."/>
            <person name="Cohen L."/>
        </authorList>
    </citation>
    <scope>NUCLEOTIDE SEQUENCE</scope>
    <source>
        <strain evidence="3">CCMP1594</strain>
    </source>
</reference>
<dbReference type="AlphaFoldDB" id="A0A7S4FZI1"/>
<protein>
    <submittedName>
        <fullName evidence="3">Uncharacterized protein</fullName>
    </submittedName>
</protein>
<keyword evidence="1" id="KW-0175">Coiled coil</keyword>
<proteinExistence type="predicted"/>
<name>A0A7S4FZI1_9EUGL</name>
<gene>
    <name evidence="3" type="ORF">EGYM00163_LOCUS31507</name>
</gene>
<feature type="coiled-coil region" evidence="1">
    <location>
        <begin position="538"/>
        <end position="565"/>
    </location>
</feature>
<accession>A0A7S4FZI1</accession>
<dbReference type="EMBL" id="HBJA01090511">
    <property type="protein sequence ID" value="CAE0820335.1"/>
    <property type="molecule type" value="Transcribed_RNA"/>
</dbReference>
<evidence type="ECO:0000256" key="2">
    <source>
        <dbReference type="SAM" id="MobiDB-lite"/>
    </source>
</evidence>
<sequence length="829" mass="94235">MDRPRSRVREWDSASLVHPVFPSPFDVCCLNVDPQGIVEDSVPGDLSAISDLIAVLEAFTDRSETKGAYPKLQQLLEDLQSLLVLLRGSAILTDDFPTPVDVIENNQLLYLGRLTDLSAKLQCVLQQWDEVLQSIPPVDVLVNEIQKAKLSRHDPDEHVAPDAVESVQKDHKKGWDDDWWRHSKRYMAKRNLQFKMVQCLEEPDLDGQVVAYVAHVHEALNVGSKTLWATLGVLKHSRAHCNHLCEDEWQELADRFDEDVKEDIEYLEEDMETVERFEEEVLAVAEKGDSQFPQNILTVKVFVDSITKEIANMKYKLEKAEEVYESRLLALKVAEESWKAQREALIEGAKDEEHLKWVMEHKVQPGDERRNCKSKKVREEATASLNQMRDFVEDRRKYLMSQRDAANSDKERTVQLEQQRQMLIPSVFEGLQQLRAQQWSALHYQRDRLLYARQLPKVVKLVDDAICEEVFAVNEMLSGRGNAILQSMLQLVDSLATLLGALQEEHMDAVQWLDRGLLASMTMIEFTVDTSDPSAHQYESVLQSLADVRDQIADARERQASLRRDCLEVVQDAELWRQEIEDAPRPPELEALWTKVFFNSQFSLQPLPERPQSQRWTPSPAVSRVCSPGDLGSSCRQSMTPELLSKSSYNSLVPGLRSPMPDRASVGSLPSLRSPETSLMALNTQPWPVQTSPVDEPLLSALPVKKATMSASLLWPAVPRTSSVSTVHTPSSRLQLPSLGPDTPERTRRARSLRGLLPDRERHFMPLVSAGPVDRRALWTPGTLDPPASRATCSRQSHRADWDVLLDPLYHNPEAFEPQRFTPLKSMFQ</sequence>
<evidence type="ECO:0000256" key="1">
    <source>
        <dbReference type="SAM" id="Coils"/>
    </source>
</evidence>
<feature type="compositionally biased region" description="Low complexity" evidence="2">
    <location>
        <begin position="724"/>
        <end position="733"/>
    </location>
</feature>
<feature type="region of interest" description="Disordered" evidence="2">
    <location>
        <begin position="724"/>
        <end position="747"/>
    </location>
</feature>